<evidence type="ECO:0000256" key="1">
    <source>
        <dbReference type="ARBA" id="ARBA00004123"/>
    </source>
</evidence>
<dbReference type="GO" id="GO:0000981">
    <property type="term" value="F:DNA-binding transcription factor activity, RNA polymerase II-specific"/>
    <property type="evidence" value="ECO:0007669"/>
    <property type="project" value="InterPro"/>
</dbReference>
<dbReference type="Pfam" id="PF00172">
    <property type="entry name" value="Zn_clus"/>
    <property type="match status" value="1"/>
</dbReference>
<evidence type="ECO:0000256" key="3">
    <source>
        <dbReference type="ARBA" id="ARBA00023015"/>
    </source>
</evidence>
<dbReference type="Pfam" id="PF04082">
    <property type="entry name" value="Fungal_trans"/>
    <property type="match status" value="1"/>
</dbReference>
<feature type="region of interest" description="Disordered" evidence="6">
    <location>
        <begin position="94"/>
        <end position="143"/>
    </location>
</feature>
<dbReference type="GO" id="GO:0005634">
    <property type="term" value="C:nucleus"/>
    <property type="evidence" value="ECO:0007669"/>
    <property type="project" value="UniProtKB-SubCell"/>
</dbReference>
<keyword evidence="3" id="KW-0805">Transcription regulation</keyword>
<dbReference type="SUPFAM" id="SSF57701">
    <property type="entry name" value="Zn2/Cys6 DNA-binding domain"/>
    <property type="match status" value="1"/>
</dbReference>
<comment type="subcellular location">
    <subcellularLocation>
        <location evidence="1">Nucleus</location>
    </subcellularLocation>
</comment>
<evidence type="ECO:0000256" key="2">
    <source>
        <dbReference type="ARBA" id="ARBA00022723"/>
    </source>
</evidence>
<dbReference type="SMART" id="SM00906">
    <property type="entry name" value="Fungal_trans"/>
    <property type="match status" value="1"/>
</dbReference>
<feature type="compositionally biased region" description="Polar residues" evidence="6">
    <location>
        <begin position="127"/>
        <end position="143"/>
    </location>
</feature>
<feature type="region of interest" description="Disordered" evidence="6">
    <location>
        <begin position="791"/>
        <end position="850"/>
    </location>
</feature>
<dbReference type="InterPro" id="IPR036864">
    <property type="entry name" value="Zn2-C6_fun-type_DNA-bd_sf"/>
</dbReference>
<organism evidence="8 9">
    <name type="scientific">Decorospora gaudefroyi</name>
    <dbReference type="NCBI Taxonomy" id="184978"/>
    <lineage>
        <taxon>Eukaryota</taxon>
        <taxon>Fungi</taxon>
        <taxon>Dikarya</taxon>
        <taxon>Ascomycota</taxon>
        <taxon>Pezizomycotina</taxon>
        <taxon>Dothideomycetes</taxon>
        <taxon>Pleosporomycetidae</taxon>
        <taxon>Pleosporales</taxon>
        <taxon>Pleosporineae</taxon>
        <taxon>Pleosporaceae</taxon>
        <taxon>Decorospora</taxon>
    </lineage>
</organism>
<feature type="compositionally biased region" description="Polar residues" evidence="6">
    <location>
        <begin position="668"/>
        <end position="678"/>
    </location>
</feature>
<dbReference type="InterPro" id="IPR050815">
    <property type="entry name" value="TF_fung"/>
</dbReference>
<reference evidence="8" key="1">
    <citation type="submission" date="2020-01" db="EMBL/GenBank/DDBJ databases">
        <authorList>
            <consortium name="DOE Joint Genome Institute"/>
            <person name="Haridas S."/>
            <person name="Albert R."/>
            <person name="Binder M."/>
            <person name="Bloem J."/>
            <person name="Labutti K."/>
            <person name="Salamov A."/>
            <person name="Andreopoulos B."/>
            <person name="Baker S.E."/>
            <person name="Barry K."/>
            <person name="Bills G."/>
            <person name="Bluhm B.H."/>
            <person name="Cannon C."/>
            <person name="Castanera R."/>
            <person name="Culley D.E."/>
            <person name="Daum C."/>
            <person name="Ezra D."/>
            <person name="Gonzalez J.B."/>
            <person name="Henrissat B."/>
            <person name="Kuo A."/>
            <person name="Liang C."/>
            <person name="Lipzen A."/>
            <person name="Lutzoni F."/>
            <person name="Magnuson J."/>
            <person name="Mondo S."/>
            <person name="Nolan M."/>
            <person name="Ohm R."/>
            <person name="Pangilinan J."/>
            <person name="Park H.-J."/>
            <person name="Ramirez L."/>
            <person name="Alfaro M."/>
            <person name="Sun H."/>
            <person name="Tritt A."/>
            <person name="Yoshinaga Y."/>
            <person name="Zwiers L.-H."/>
            <person name="Turgeon B.G."/>
            <person name="Goodwin S.B."/>
            <person name="Spatafora J.W."/>
            <person name="Crous P.W."/>
            <person name="Grigoriev I.V."/>
        </authorList>
    </citation>
    <scope>NUCLEOTIDE SEQUENCE</scope>
    <source>
        <strain evidence="8">P77</strain>
    </source>
</reference>
<feature type="region of interest" description="Disordered" evidence="6">
    <location>
        <begin position="635"/>
        <end position="736"/>
    </location>
</feature>
<keyword evidence="4" id="KW-0804">Transcription</keyword>
<dbReference type="GO" id="GO:0008270">
    <property type="term" value="F:zinc ion binding"/>
    <property type="evidence" value="ECO:0007669"/>
    <property type="project" value="InterPro"/>
</dbReference>
<dbReference type="OrthoDB" id="5297881at2759"/>
<feature type="domain" description="Zn(2)-C6 fungal-type" evidence="7">
    <location>
        <begin position="36"/>
        <end position="66"/>
    </location>
</feature>
<evidence type="ECO:0000313" key="9">
    <source>
        <dbReference type="Proteomes" id="UP000800040"/>
    </source>
</evidence>
<dbReference type="CDD" id="cd12148">
    <property type="entry name" value="fungal_TF_MHR"/>
    <property type="match status" value="1"/>
</dbReference>
<proteinExistence type="predicted"/>
<dbReference type="InterPro" id="IPR001138">
    <property type="entry name" value="Zn2Cys6_DnaBD"/>
</dbReference>
<dbReference type="Gene3D" id="4.10.240.10">
    <property type="entry name" value="Zn(2)-C6 fungal-type DNA-binding domain"/>
    <property type="match status" value="1"/>
</dbReference>
<keyword evidence="2" id="KW-0479">Metal-binding</keyword>
<dbReference type="PROSITE" id="PS50048">
    <property type="entry name" value="ZN2_CY6_FUNGAL_2"/>
    <property type="match status" value="1"/>
</dbReference>
<feature type="compositionally biased region" description="Polar residues" evidence="6">
    <location>
        <begin position="645"/>
        <end position="659"/>
    </location>
</feature>
<evidence type="ECO:0000256" key="5">
    <source>
        <dbReference type="ARBA" id="ARBA00023242"/>
    </source>
</evidence>
<keyword evidence="5" id="KW-0539">Nucleus</keyword>
<dbReference type="SMART" id="SM00066">
    <property type="entry name" value="GAL4"/>
    <property type="match status" value="1"/>
</dbReference>
<evidence type="ECO:0000313" key="8">
    <source>
        <dbReference type="EMBL" id="KAF1830866.1"/>
    </source>
</evidence>
<accession>A0A6A5K442</accession>
<dbReference type="PANTHER" id="PTHR47338">
    <property type="entry name" value="ZN(II)2CYS6 TRANSCRIPTION FACTOR (EUROFUNG)-RELATED"/>
    <property type="match status" value="1"/>
</dbReference>
<dbReference type="GO" id="GO:0006351">
    <property type="term" value="P:DNA-templated transcription"/>
    <property type="evidence" value="ECO:0007669"/>
    <property type="project" value="InterPro"/>
</dbReference>
<dbReference type="PANTHER" id="PTHR47338:SF4">
    <property type="entry name" value="ZN(II)2CYS6 TRANSCRIPTION FACTOR (EUROFUNG)"/>
    <property type="match status" value="1"/>
</dbReference>
<keyword evidence="9" id="KW-1185">Reference proteome</keyword>
<sequence length="850" mass="93280">MSTEVSQSLAAAMGRPQIIDRLPTRRVSNEPREAMNCKSCRKRKIKCNRTRPTCEACQVFNCPCIYDAVPKKRGPKTDVLEALLKRVDGLEKRLVSEGKSDDPSDTDPTTTKDTATDTKSSDLATSQSPHEASPGGTNAVNSANQLMSPIEPSIQSPALSPDLLIDTYFARIHGKPYYFLDESTTRQRLQANQLPGHLAYAIYAVTARYAPHFGGYTSAVRIGQEYARRSRLELDIDEPSIETLQTLMLLSQASFQLGKGKKTFMLLNSAISMAFALDLHRELPAGMKVMPAEREGRRRLFWSCYLMDRFAATGSKRPSLTADESIVLRLPSWQLHPGTMLIEGDYFPNGCNLQYMGGSGKGGQGSMGMLIGIARILGITNRYLAAGGVKGDSHFPWHSLSNLSKIRQELDIWASETQDTFTSIEALFGQPDSTILVLSKLIYHLIHCLIYRPFLPVDLAELSGTSQHQPWQIEATNLCFLHANAIAELVEIGRASSIIDWPAFVGYCVCTAGTIHVHGAHYPGREGEVFSVSGEFLSREMQQLSELRYIWAGVQHQRDTLQTIYGCHTELVQSLASNPMRYAPVFQLEDFFDRYPGQIFDGAHITFMDIAVESIQEGIATFNIEERNNMYMTSGVLGNHHGYQKQPTPSHHPQYTNGRPNKRRRATVSATKTPLQSQPIPPTPTSATHPPIVHTHRPSDAGTSESNPSPEDTGPLLPETSIPPFTPPLPSSALNPPIANGGGLSLPFSPNFTFSPLPQFASLAPSPVCRAATLDQNQDNGAIHFDPMLNMPTPYEQQPTPGAGSTSGGSVHTDPDSKDPFLSLLEQLAENEVSRGGPSELDFFLSGQSG</sequence>
<feature type="compositionally biased region" description="Low complexity" evidence="6">
    <location>
        <begin position="799"/>
        <end position="810"/>
    </location>
</feature>
<evidence type="ECO:0000259" key="7">
    <source>
        <dbReference type="PROSITE" id="PS50048"/>
    </source>
</evidence>
<dbReference type="InterPro" id="IPR007219">
    <property type="entry name" value="XnlR_reg_dom"/>
</dbReference>
<evidence type="ECO:0000256" key="6">
    <source>
        <dbReference type="SAM" id="MobiDB-lite"/>
    </source>
</evidence>
<protein>
    <recommendedName>
        <fullName evidence="7">Zn(2)-C6 fungal-type domain-containing protein</fullName>
    </recommendedName>
</protein>
<dbReference type="Proteomes" id="UP000800040">
    <property type="component" value="Unassembled WGS sequence"/>
</dbReference>
<feature type="compositionally biased region" description="Polar residues" evidence="6">
    <location>
        <begin position="701"/>
        <end position="710"/>
    </location>
</feature>
<name>A0A6A5K442_9PLEO</name>
<dbReference type="CDD" id="cd00067">
    <property type="entry name" value="GAL4"/>
    <property type="match status" value="1"/>
</dbReference>
<dbReference type="GO" id="GO:0003677">
    <property type="term" value="F:DNA binding"/>
    <property type="evidence" value="ECO:0007669"/>
    <property type="project" value="InterPro"/>
</dbReference>
<evidence type="ECO:0000256" key="4">
    <source>
        <dbReference type="ARBA" id="ARBA00023163"/>
    </source>
</evidence>
<dbReference type="AlphaFoldDB" id="A0A6A5K442"/>
<dbReference type="EMBL" id="ML975381">
    <property type="protein sequence ID" value="KAF1830866.1"/>
    <property type="molecule type" value="Genomic_DNA"/>
</dbReference>
<gene>
    <name evidence="8" type="ORF">BDW02DRAFT_79647</name>
</gene>